<reference evidence="1 2" key="1">
    <citation type="submission" date="2018-03" db="EMBL/GenBank/DDBJ databases">
        <title>Aquarubrobacter algicola gen. nov., sp. nov., a novel actinobacterium isolated from shallow eutrophic lake during the end of cyanobacterial harmful algal blooms.</title>
        <authorList>
            <person name="Chun S.J."/>
        </authorList>
    </citation>
    <scope>NUCLEOTIDE SEQUENCE [LARGE SCALE GENOMIC DNA]</scope>
    <source>
        <strain evidence="1 2">Seoho-28</strain>
    </source>
</reference>
<sequence>MSVPDVSRVVLLAGAADPTAVGAALATGLRSARGDGVAVVAVTPGSACGTGAPTTAPARAAARRLAASLRLRGTHATASGRLVHVRLADEPLAATAEAVRVAAACDGPMVVVVAGPREPAHDPLVASADVVVAAVPGTVPDGLAAVARADGIAHVVALDPSVLARGLALTGLPVLAPLRALGRTLVEEAA</sequence>
<name>A0A2T4UN46_9ACTN</name>
<evidence type="ECO:0000313" key="1">
    <source>
        <dbReference type="EMBL" id="PTL60648.1"/>
    </source>
</evidence>
<gene>
    <name evidence="1" type="ORF">C7Y72_13905</name>
</gene>
<organism evidence="1 2">
    <name type="scientific">Paraconexibacter algicola</name>
    <dbReference type="NCBI Taxonomy" id="2133960"/>
    <lineage>
        <taxon>Bacteria</taxon>
        <taxon>Bacillati</taxon>
        <taxon>Actinomycetota</taxon>
        <taxon>Thermoleophilia</taxon>
        <taxon>Solirubrobacterales</taxon>
        <taxon>Paraconexibacteraceae</taxon>
        <taxon>Paraconexibacter</taxon>
    </lineage>
</organism>
<accession>A0A2T4UN46</accession>
<dbReference type="AlphaFoldDB" id="A0A2T4UN46"/>
<comment type="caution">
    <text evidence="1">The sequence shown here is derived from an EMBL/GenBank/DDBJ whole genome shotgun (WGS) entry which is preliminary data.</text>
</comment>
<keyword evidence="2" id="KW-1185">Reference proteome</keyword>
<dbReference type="Proteomes" id="UP000240739">
    <property type="component" value="Unassembled WGS sequence"/>
</dbReference>
<dbReference type="RefSeq" id="WP_107569481.1">
    <property type="nucleotide sequence ID" value="NZ_PYYB01000001.1"/>
</dbReference>
<protein>
    <submittedName>
        <fullName evidence="1">Uncharacterized protein</fullName>
    </submittedName>
</protein>
<proteinExistence type="predicted"/>
<evidence type="ECO:0000313" key="2">
    <source>
        <dbReference type="Proteomes" id="UP000240739"/>
    </source>
</evidence>
<dbReference type="EMBL" id="PYYB01000001">
    <property type="protein sequence ID" value="PTL60648.1"/>
    <property type="molecule type" value="Genomic_DNA"/>
</dbReference>